<dbReference type="EMBL" id="UGUU01000001">
    <property type="protein sequence ID" value="SUD40110.1"/>
    <property type="molecule type" value="Genomic_DNA"/>
</dbReference>
<dbReference type="OrthoDB" id="6883369at2"/>
<protein>
    <submittedName>
        <fullName evidence="1">Uncharacterized protein</fullName>
    </submittedName>
</protein>
<gene>
    <name evidence="1" type="ORF">NCTC10899_02942</name>
</gene>
<evidence type="ECO:0000313" key="2">
    <source>
        <dbReference type="Proteomes" id="UP000254260"/>
    </source>
</evidence>
<dbReference type="Proteomes" id="UP000254260">
    <property type="component" value="Unassembled WGS sequence"/>
</dbReference>
<sequence length="210" mass="24018">MAAFITLEARGRPAGAPEFLAYSPKQNTQVRLYCRPSFWRWAGLEFNPFATEVLVNQATLNLESKKVSVAIQYEMHGVLHFIFSRREVTENTEAEIIEYCDSCDIKAEFLGAKCLSEEQTYAENLLCMLSYINKYREIFTEKNLEFAFHSIDRSKGAISNSVNDLQARYGEGAAALLFELVRRGRVGLFDVRCKRISGLTQLDVIRVRHE</sequence>
<accession>A0A379IV31</accession>
<dbReference type="AlphaFoldDB" id="A0A379IV31"/>
<proteinExistence type="predicted"/>
<dbReference type="RefSeq" id="WP_045736087.1">
    <property type="nucleotide sequence ID" value="NZ_UGUU01000001.1"/>
</dbReference>
<organism evidence="1 2">
    <name type="scientific">Ectopseudomonas mendocina</name>
    <name type="common">Pseudomonas mendocina</name>
    <dbReference type="NCBI Taxonomy" id="300"/>
    <lineage>
        <taxon>Bacteria</taxon>
        <taxon>Pseudomonadati</taxon>
        <taxon>Pseudomonadota</taxon>
        <taxon>Gammaproteobacteria</taxon>
        <taxon>Pseudomonadales</taxon>
        <taxon>Pseudomonadaceae</taxon>
        <taxon>Ectopseudomonas</taxon>
    </lineage>
</organism>
<name>A0A379IV31_ECTME</name>
<reference evidence="1 2" key="1">
    <citation type="submission" date="2018-06" db="EMBL/GenBank/DDBJ databases">
        <authorList>
            <consortium name="Pathogen Informatics"/>
            <person name="Doyle S."/>
        </authorList>
    </citation>
    <scope>NUCLEOTIDE SEQUENCE [LARGE SCALE GENOMIC DNA]</scope>
    <source>
        <strain evidence="1 2">NCTC10899</strain>
    </source>
</reference>
<evidence type="ECO:0000313" key="1">
    <source>
        <dbReference type="EMBL" id="SUD40110.1"/>
    </source>
</evidence>